<organism evidence="1 2">
    <name type="scientific">Candidatus Schekmanbacteria bacterium RBG_16_38_11</name>
    <dbReference type="NCBI Taxonomy" id="1817880"/>
    <lineage>
        <taxon>Bacteria</taxon>
        <taxon>Candidatus Schekmaniibacteriota</taxon>
    </lineage>
</organism>
<name>A0A1F7RRG5_9BACT</name>
<accession>A0A1F7RRG5</accession>
<comment type="caution">
    <text evidence="1">The sequence shown here is derived from an EMBL/GenBank/DDBJ whole genome shotgun (WGS) entry which is preliminary data.</text>
</comment>
<evidence type="ECO:0000313" key="2">
    <source>
        <dbReference type="Proteomes" id="UP000178435"/>
    </source>
</evidence>
<protein>
    <submittedName>
        <fullName evidence="1">Uncharacterized protein</fullName>
    </submittedName>
</protein>
<gene>
    <name evidence="1" type="ORF">A2149_01750</name>
</gene>
<dbReference type="AlphaFoldDB" id="A0A1F7RRG5"/>
<sequence>MGISDFLKYSYWMDEEPFEKLKEILKNEGTELYCAQRVPCELLKVDIGYAAPEVWKVTCKHDAAPWYDASGKAGKFLVLSSKLLPQEYEKYHETTIQKSDFQPPNYPTKGEIKSLANSETFKRKKPKGWVEFPKETAEKLSQGFKTVVGVDEPLDQIFEVWSAVHANFLEGRFAIKDGKNTVPYTIADTNHTSSCCVELFNLAGEEFRVKFVKPCLGAKIAKALEADKYYRVESSKGIK</sequence>
<proteinExistence type="predicted"/>
<reference evidence="1 2" key="1">
    <citation type="journal article" date="2016" name="Nat. Commun.">
        <title>Thousands of microbial genomes shed light on interconnected biogeochemical processes in an aquifer system.</title>
        <authorList>
            <person name="Anantharaman K."/>
            <person name="Brown C.T."/>
            <person name="Hug L.A."/>
            <person name="Sharon I."/>
            <person name="Castelle C.J."/>
            <person name="Probst A.J."/>
            <person name="Thomas B.C."/>
            <person name="Singh A."/>
            <person name="Wilkins M.J."/>
            <person name="Karaoz U."/>
            <person name="Brodie E.L."/>
            <person name="Williams K.H."/>
            <person name="Hubbard S.S."/>
            <person name="Banfield J.F."/>
        </authorList>
    </citation>
    <scope>NUCLEOTIDE SEQUENCE [LARGE SCALE GENOMIC DNA]</scope>
</reference>
<dbReference type="Proteomes" id="UP000178435">
    <property type="component" value="Unassembled WGS sequence"/>
</dbReference>
<dbReference type="EMBL" id="MGDF01000175">
    <property type="protein sequence ID" value="OGL43728.1"/>
    <property type="molecule type" value="Genomic_DNA"/>
</dbReference>
<evidence type="ECO:0000313" key="1">
    <source>
        <dbReference type="EMBL" id="OGL43728.1"/>
    </source>
</evidence>